<dbReference type="InterPro" id="IPR023795">
    <property type="entry name" value="Serpin_CS"/>
</dbReference>
<dbReference type="FunCoup" id="G3U5P2">
    <property type="interactions" value="17"/>
</dbReference>
<dbReference type="GO" id="GO:0046628">
    <property type="term" value="P:positive regulation of insulin receptor signaling pathway"/>
    <property type="evidence" value="ECO:0007669"/>
    <property type="project" value="Ensembl"/>
</dbReference>
<comment type="similarity">
    <text evidence="1 4">Belongs to the serpin family.</text>
</comment>
<proteinExistence type="inferred from homology"/>
<dbReference type="GO" id="GO:0005615">
    <property type="term" value="C:extracellular space"/>
    <property type="evidence" value="ECO:0007669"/>
    <property type="project" value="Ensembl"/>
</dbReference>
<dbReference type="Ensembl" id="ENSLAFT00000034372.1">
    <property type="protein sequence ID" value="ENSLAFP00000023150.1"/>
    <property type="gene ID" value="ENSLAFG00000026745.1"/>
</dbReference>
<dbReference type="Gene3D" id="2.30.39.10">
    <property type="entry name" value="Alpha-1-antitrypsin, domain 1"/>
    <property type="match status" value="1"/>
</dbReference>
<dbReference type="GO" id="GO:0008610">
    <property type="term" value="P:lipid biosynthetic process"/>
    <property type="evidence" value="ECO:0007669"/>
    <property type="project" value="Ensembl"/>
</dbReference>
<dbReference type="OMA" id="MFRGGMY"/>
<dbReference type="FunFam" id="3.30.497.10:FF:000001">
    <property type="entry name" value="Serine protease inhibitor"/>
    <property type="match status" value="1"/>
</dbReference>
<dbReference type="SUPFAM" id="SSF56574">
    <property type="entry name" value="Serpins"/>
    <property type="match status" value="1"/>
</dbReference>
<dbReference type="InterPro" id="IPR042178">
    <property type="entry name" value="Serpin_sf_1"/>
</dbReference>
<dbReference type="InParanoid" id="G3U5P2"/>
<dbReference type="InterPro" id="IPR042185">
    <property type="entry name" value="Serpin_sf_2"/>
</dbReference>
<reference evidence="7" key="3">
    <citation type="submission" date="2025-09" db="UniProtKB">
        <authorList>
            <consortium name="Ensembl"/>
        </authorList>
    </citation>
    <scope>IDENTIFICATION</scope>
    <source>
        <strain evidence="7">Isolate ISIS603380</strain>
    </source>
</reference>
<sequence length="413" mass="46531">MNSTLGLGLLLAGLLAVKGFPQHHLSPNSHVAVNQAQAWKGRRAAQELARRNTDFGFQLFKKLAAKSPGRNIFFSPLSISTAFSMLSLGAQGSTLDEIKQAFNFFELPDKDRHEGFHYLIQRLNQGDQDIKLNLSNVLFIEERLQIQRKFLANVKNLYNADPVPTDFRNLEAAQKQINDYVSRKTHGNVNNLIKNIDPGTVMLLVNSIFFLGRWQHEFDPKVTKEEDFMLDGNKPLKVPMMFRGGMSKVGHDDQHSCTVLEMPYKGNITAIFILPDKDKLERVEEAMVADVLDSWKKIVTRRVVDVSVPRFSITGTYNLKDILSHLGISKIFEENGDLTRISPHRSLKVGEVFHKAKLKMDEKGTEAAAGTAAETLPMEKPVEVKLNRTFLMIIQEENTDSMLFLAKIANPNG</sequence>
<dbReference type="STRING" id="9785.ENSLAFP00000023150"/>
<evidence type="ECO:0000259" key="6">
    <source>
        <dbReference type="SMART" id="SM00093"/>
    </source>
</evidence>
<dbReference type="GO" id="GO:0051897">
    <property type="term" value="P:positive regulation of phosphatidylinositol 3-kinase/protein kinase B signal transduction"/>
    <property type="evidence" value="ECO:0007669"/>
    <property type="project" value="Ensembl"/>
</dbReference>
<reference evidence="7" key="2">
    <citation type="submission" date="2025-08" db="UniProtKB">
        <authorList>
            <consortium name="Ensembl"/>
        </authorList>
    </citation>
    <scope>IDENTIFICATION</scope>
    <source>
        <strain evidence="7">Isolate ISIS603380</strain>
    </source>
</reference>
<feature type="chain" id="PRO_5003456209" evidence="5">
    <location>
        <begin position="20"/>
        <end position="413"/>
    </location>
</feature>
<dbReference type="GO" id="GO:0004867">
    <property type="term" value="F:serine-type endopeptidase inhibitor activity"/>
    <property type="evidence" value="ECO:0007669"/>
    <property type="project" value="InterPro"/>
</dbReference>
<gene>
    <name evidence="7" type="primary">SERPINA12</name>
</gene>
<evidence type="ECO:0000256" key="4">
    <source>
        <dbReference type="RuleBase" id="RU000411"/>
    </source>
</evidence>
<name>G3U5P2_LOXAF</name>
<dbReference type="MEROPS" id="I04.091"/>
<evidence type="ECO:0000256" key="5">
    <source>
        <dbReference type="SAM" id="SignalP"/>
    </source>
</evidence>
<evidence type="ECO:0000313" key="8">
    <source>
        <dbReference type="Proteomes" id="UP000007646"/>
    </source>
</evidence>
<dbReference type="GO" id="GO:0051055">
    <property type="term" value="P:negative regulation of lipid biosynthetic process"/>
    <property type="evidence" value="ECO:0007669"/>
    <property type="project" value="Ensembl"/>
</dbReference>
<accession>G3U5P2</accession>
<dbReference type="GeneTree" id="ENSGT00940000161977"/>
<dbReference type="GO" id="GO:0045721">
    <property type="term" value="P:negative regulation of gluconeogenesis"/>
    <property type="evidence" value="ECO:0007669"/>
    <property type="project" value="Ensembl"/>
</dbReference>
<dbReference type="Pfam" id="PF00079">
    <property type="entry name" value="Serpin"/>
    <property type="match status" value="1"/>
</dbReference>
<evidence type="ECO:0000256" key="2">
    <source>
        <dbReference type="ARBA" id="ARBA00022729"/>
    </source>
</evidence>
<evidence type="ECO:0000313" key="7">
    <source>
        <dbReference type="Ensembl" id="ENSLAFP00000023150.1"/>
    </source>
</evidence>
<dbReference type="HOGENOM" id="CLU_023330_2_1_1"/>
<dbReference type="SMART" id="SM00093">
    <property type="entry name" value="SERPIN"/>
    <property type="match status" value="1"/>
</dbReference>
<keyword evidence="8" id="KW-1185">Reference proteome</keyword>
<dbReference type="FunFam" id="2.30.39.10:FF:000003">
    <property type="entry name" value="alpha-1-antitrypsin isoform X1"/>
    <property type="match status" value="1"/>
</dbReference>
<dbReference type="eggNOG" id="KOG2392">
    <property type="taxonomic scope" value="Eukaryota"/>
</dbReference>
<feature type="signal peptide" evidence="5">
    <location>
        <begin position="1"/>
        <end position="19"/>
    </location>
</feature>
<protein>
    <submittedName>
        <fullName evidence="7">Serpin family A member 12</fullName>
    </submittedName>
</protein>
<reference evidence="7 8" key="1">
    <citation type="submission" date="2009-06" db="EMBL/GenBank/DDBJ databases">
        <title>The Genome Sequence of Loxodonta africana (African elephant).</title>
        <authorList>
            <person name="Di Palma F."/>
            <person name="Heiman D."/>
            <person name="Young S."/>
            <person name="Johnson J."/>
            <person name="Lander E.S."/>
            <person name="Lindblad-Toh K."/>
        </authorList>
    </citation>
    <scope>NUCLEOTIDE SEQUENCE [LARGE SCALE GENOMIC DNA]</scope>
    <source>
        <strain evidence="7 8">Isolate ISIS603380</strain>
    </source>
</reference>
<dbReference type="PANTHER" id="PTHR11461:SF157">
    <property type="entry name" value="SERPIN A12"/>
    <property type="match status" value="1"/>
</dbReference>
<dbReference type="Proteomes" id="UP000007646">
    <property type="component" value="Unassembled WGS sequence"/>
</dbReference>
<dbReference type="GO" id="GO:0006094">
    <property type="term" value="P:gluconeogenesis"/>
    <property type="evidence" value="ECO:0007669"/>
    <property type="project" value="Ensembl"/>
</dbReference>
<keyword evidence="2 5" id="KW-0732">Signal</keyword>
<dbReference type="GO" id="GO:0090181">
    <property type="term" value="P:regulation of cholesterol metabolic process"/>
    <property type="evidence" value="ECO:0007669"/>
    <property type="project" value="Ensembl"/>
</dbReference>
<dbReference type="AlphaFoldDB" id="G3U5P2"/>
<dbReference type="Gene3D" id="3.30.497.10">
    <property type="entry name" value="Antithrombin, subunit I, domain 2"/>
    <property type="match status" value="1"/>
</dbReference>
<dbReference type="GO" id="GO:0090207">
    <property type="term" value="P:regulation of triglyceride metabolic process"/>
    <property type="evidence" value="ECO:0007669"/>
    <property type="project" value="Ensembl"/>
</dbReference>
<evidence type="ECO:0000256" key="3">
    <source>
        <dbReference type="ARBA" id="ARBA00023180"/>
    </source>
</evidence>
<keyword evidence="3" id="KW-0325">Glycoprotein</keyword>
<dbReference type="GO" id="GO:0005886">
    <property type="term" value="C:plasma membrane"/>
    <property type="evidence" value="ECO:0007669"/>
    <property type="project" value="Ensembl"/>
</dbReference>
<dbReference type="InterPro" id="IPR000215">
    <property type="entry name" value="Serpin_fam"/>
</dbReference>
<dbReference type="GO" id="GO:0043491">
    <property type="term" value="P:phosphatidylinositol 3-kinase/protein kinase B signal transduction"/>
    <property type="evidence" value="ECO:0007669"/>
    <property type="project" value="Ensembl"/>
</dbReference>
<dbReference type="InterPro" id="IPR023796">
    <property type="entry name" value="Serpin_dom"/>
</dbReference>
<dbReference type="InterPro" id="IPR036186">
    <property type="entry name" value="Serpin_sf"/>
</dbReference>
<evidence type="ECO:0000256" key="1">
    <source>
        <dbReference type="ARBA" id="ARBA00009500"/>
    </source>
</evidence>
<dbReference type="PANTHER" id="PTHR11461">
    <property type="entry name" value="SERINE PROTEASE INHIBITOR, SERPIN"/>
    <property type="match status" value="1"/>
</dbReference>
<feature type="domain" description="Serpin" evidence="6">
    <location>
        <begin position="57"/>
        <end position="411"/>
    </location>
</feature>
<organism evidence="7 8">
    <name type="scientific">Loxodonta africana</name>
    <name type="common">African elephant</name>
    <dbReference type="NCBI Taxonomy" id="9785"/>
    <lineage>
        <taxon>Eukaryota</taxon>
        <taxon>Metazoa</taxon>
        <taxon>Chordata</taxon>
        <taxon>Craniata</taxon>
        <taxon>Vertebrata</taxon>
        <taxon>Euteleostomi</taxon>
        <taxon>Mammalia</taxon>
        <taxon>Eutheria</taxon>
        <taxon>Afrotheria</taxon>
        <taxon>Proboscidea</taxon>
        <taxon>Elephantidae</taxon>
        <taxon>Loxodonta</taxon>
    </lineage>
</organism>
<dbReference type="PRINTS" id="PR00780">
    <property type="entry name" value="LEUSERPINII"/>
</dbReference>
<dbReference type="PROSITE" id="PS00284">
    <property type="entry name" value="SERPIN"/>
    <property type="match status" value="1"/>
</dbReference>